<dbReference type="GO" id="GO:0007030">
    <property type="term" value="P:Golgi organization"/>
    <property type="evidence" value="ECO:0000318"/>
    <property type="project" value="GO_Central"/>
</dbReference>
<dbReference type="RefSeq" id="XP_018853906.1">
    <property type="nucleotide sequence ID" value="XM_018998361.2"/>
</dbReference>
<feature type="region of interest" description="Disordered" evidence="7">
    <location>
        <begin position="516"/>
        <end position="540"/>
    </location>
</feature>
<feature type="compositionally biased region" description="Polar residues" evidence="7">
    <location>
        <begin position="1380"/>
        <end position="1395"/>
    </location>
</feature>
<feature type="compositionally biased region" description="Low complexity" evidence="7">
    <location>
        <begin position="1100"/>
        <end position="1109"/>
    </location>
</feature>
<dbReference type="PANTHER" id="PTHR13402">
    <property type="entry name" value="RGPR-RELATED"/>
    <property type="match status" value="1"/>
</dbReference>
<dbReference type="CDD" id="cd09233">
    <property type="entry name" value="ACE1-Sec16-like"/>
    <property type="match status" value="1"/>
</dbReference>
<evidence type="ECO:0000256" key="6">
    <source>
        <dbReference type="RuleBase" id="RU364101"/>
    </source>
</evidence>
<feature type="compositionally biased region" description="Low complexity" evidence="7">
    <location>
        <begin position="1302"/>
        <end position="1313"/>
    </location>
</feature>
<keyword evidence="6" id="KW-0653">Protein transport</keyword>
<dbReference type="GO" id="GO:0012507">
    <property type="term" value="C:ER to Golgi transport vesicle membrane"/>
    <property type="evidence" value="ECO:0000318"/>
    <property type="project" value="GO_Central"/>
</dbReference>
<feature type="region of interest" description="Disordered" evidence="7">
    <location>
        <begin position="1376"/>
        <end position="1403"/>
    </location>
</feature>
<keyword evidence="5 6" id="KW-0931">ER-Golgi transport</keyword>
<dbReference type="Gramene" id="Jr14_03920_p1">
    <property type="protein sequence ID" value="cds.Jr14_03920_p1"/>
    <property type="gene ID" value="Jr14_03920"/>
</dbReference>
<keyword evidence="10" id="KW-1185">Reference proteome</keyword>
<dbReference type="GO" id="GO:0015031">
    <property type="term" value="P:protein transport"/>
    <property type="evidence" value="ECO:0007669"/>
    <property type="project" value="UniProtKB-KW"/>
</dbReference>
<keyword evidence="4 6" id="KW-0256">Endoplasmic reticulum</keyword>
<evidence type="ECO:0000259" key="8">
    <source>
        <dbReference type="Pfam" id="PF12931"/>
    </source>
</evidence>
<protein>
    <recommendedName>
        <fullName evidence="6">Protein transport protein sec16</fullName>
    </recommendedName>
</protein>
<dbReference type="GO" id="GO:0016192">
    <property type="term" value="P:vesicle-mediated transport"/>
    <property type="evidence" value="ECO:0007669"/>
    <property type="project" value="UniProtKB-KW"/>
</dbReference>
<comment type="similarity">
    <text evidence="2 6">Belongs to the SEC16 family.</text>
</comment>
<feature type="domain" description="Sec16 central conserved" evidence="9">
    <location>
        <begin position="542"/>
        <end position="664"/>
    </location>
</feature>
<comment type="subcellular location">
    <subcellularLocation>
        <location evidence="1">Endoplasmic reticulum</location>
    </subcellularLocation>
    <subcellularLocation>
        <location evidence="6">Golgi apparatus membrane</location>
    </subcellularLocation>
</comment>
<feature type="region of interest" description="Disordered" evidence="7">
    <location>
        <begin position="471"/>
        <end position="496"/>
    </location>
</feature>
<feature type="compositionally biased region" description="Polar residues" evidence="7">
    <location>
        <begin position="1274"/>
        <end position="1285"/>
    </location>
</feature>
<dbReference type="InterPro" id="IPR024298">
    <property type="entry name" value="Sec16_Sec23-bd"/>
</dbReference>
<feature type="compositionally biased region" description="Basic and acidic residues" evidence="7">
    <location>
        <begin position="1074"/>
        <end position="1084"/>
    </location>
</feature>
<feature type="region of interest" description="Disordered" evidence="7">
    <location>
        <begin position="1271"/>
        <end position="1316"/>
    </location>
</feature>
<dbReference type="Pfam" id="PF12932">
    <property type="entry name" value="Sec16"/>
    <property type="match status" value="1"/>
</dbReference>
<feature type="compositionally biased region" description="Polar residues" evidence="7">
    <location>
        <begin position="1035"/>
        <end position="1049"/>
    </location>
</feature>
<dbReference type="PANTHER" id="PTHR13402:SF6">
    <property type="entry name" value="SECRETORY 16, ISOFORM I"/>
    <property type="match status" value="1"/>
</dbReference>
<evidence type="ECO:0000313" key="10">
    <source>
        <dbReference type="Proteomes" id="UP000235220"/>
    </source>
</evidence>
<evidence type="ECO:0000256" key="3">
    <source>
        <dbReference type="ARBA" id="ARBA00022448"/>
    </source>
</evidence>
<evidence type="ECO:0000313" key="11">
    <source>
        <dbReference type="RefSeq" id="XP_018853906.1"/>
    </source>
</evidence>
<dbReference type="RefSeq" id="XP_018853914.1">
    <property type="nucleotide sequence ID" value="XM_018998369.2"/>
</dbReference>
<dbReference type="KEGG" id="jre:109015907"/>
<dbReference type="GO" id="GO:0070971">
    <property type="term" value="C:endoplasmic reticulum exit site"/>
    <property type="evidence" value="ECO:0000318"/>
    <property type="project" value="GO_Central"/>
</dbReference>
<keyword evidence="6" id="KW-0333">Golgi apparatus</keyword>
<feature type="compositionally biased region" description="Polar residues" evidence="7">
    <location>
        <begin position="516"/>
        <end position="533"/>
    </location>
</feature>
<evidence type="ECO:0000256" key="1">
    <source>
        <dbReference type="ARBA" id="ARBA00004240"/>
    </source>
</evidence>
<accession>A0A2I4HCM3</accession>
<name>A0A2I4HCM3_JUGRE</name>
<evidence type="ECO:0000256" key="5">
    <source>
        <dbReference type="ARBA" id="ARBA00022892"/>
    </source>
</evidence>
<gene>
    <name evidence="11 12" type="primary">LOC109015907</name>
</gene>
<proteinExistence type="inferred from homology"/>
<evidence type="ECO:0000259" key="9">
    <source>
        <dbReference type="Pfam" id="PF12932"/>
    </source>
</evidence>
<dbReference type="STRING" id="51240.A0A2I4HCM3"/>
<dbReference type="Pfam" id="PF12931">
    <property type="entry name" value="TPR_Sec16"/>
    <property type="match status" value="1"/>
</dbReference>
<dbReference type="OrthoDB" id="8918678at2759"/>
<feature type="compositionally biased region" description="Polar residues" evidence="7">
    <location>
        <begin position="1085"/>
        <end position="1099"/>
    </location>
</feature>
<dbReference type="GO" id="GO:0070973">
    <property type="term" value="P:protein localization to endoplasmic reticulum exit site"/>
    <property type="evidence" value="ECO:0000318"/>
    <property type="project" value="GO_Central"/>
</dbReference>
<feature type="domain" description="Sec16 Sec23-binding" evidence="8">
    <location>
        <begin position="722"/>
        <end position="1008"/>
    </location>
</feature>
<dbReference type="Gene3D" id="1.25.40.1030">
    <property type="match status" value="1"/>
</dbReference>
<reference evidence="11 12" key="1">
    <citation type="submission" date="2025-04" db="UniProtKB">
        <authorList>
            <consortium name="RefSeq"/>
        </authorList>
    </citation>
    <scope>IDENTIFICATION</scope>
    <source>
        <tissue evidence="11 12">Leaves</tissue>
    </source>
</reference>
<keyword evidence="6" id="KW-0472">Membrane</keyword>
<evidence type="ECO:0000256" key="7">
    <source>
        <dbReference type="SAM" id="MobiDB-lite"/>
    </source>
</evidence>
<dbReference type="Proteomes" id="UP000235220">
    <property type="component" value="Chromosome 14"/>
</dbReference>
<organism evidence="10 11">
    <name type="scientific">Juglans regia</name>
    <name type="common">English walnut</name>
    <dbReference type="NCBI Taxonomy" id="51240"/>
    <lineage>
        <taxon>Eukaryota</taxon>
        <taxon>Viridiplantae</taxon>
        <taxon>Streptophyta</taxon>
        <taxon>Embryophyta</taxon>
        <taxon>Tracheophyta</taxon>
        <taxon>Spermatophyta</taxon>
        <taxon>Magnoliopsida</taxon>
        <taxon>eudicotyledons</taxon>
        <taxon>Gunneridae</taxon>
        <taxon>Pentapetalae</taxon>
        <taxon>rosids</taxon>
        <taxon>fabids</taxon>
        <taxon>Fagales</taxon>
        <taxon>Juglandaceae</taxon>
        <taxon>Juglans</taxon>
    </lineage>
</organism>
<sequence length="1403" mass="152606">MASSPFEEVDQTDEDFFDRLVNDEIDFTGLGPSVLKNDGLEEAKVFSNLSMAEVGSAAVDSGSNAGFEVNGEVAREDMVVSASLVEVNEDNLASKESNSSIPENRNESNNMVAKESISLLSSNRNGVSEGGIEEDCALDSTVGTNSVAAGAGMKEVQWSSFGSNNDVGGAGFGSYSDFFSELGDSSEDPFASVANMGKSKMESNVVHDVLENPVANLGASGYEQPHEGQYLGVGTGQNLDGQDSRSSDCWESLYPGWKYDANTGQWYQLEGNDANTNADINVNANAYAMGNEVLLDQAAYYQLQAAQAQSVAGTAAEGCTAGSVSHWNQTSQGNMHYPVHMVFDPQYPGWYYDTITGEWKLLESYIPASNQLTSIDDNQQFLNQNVENHGSQSLVDQDGSAIHYNQQVLNTWQTQDVAKSDARGFTENRKSGDHYSSISHLTNSMDQQSRFNPDGSLAQFEQPNWNVDGSNKFSGFQGFIPGDNSPQQQSQTKEELNQHMHFSPAHFDSQKSVNFSQHPLHSGTQFSHASNEARSSEGRPPHALVTFGFGGKLVFMKCNSPFHTNSYGSQDSVGGAINILNLMEVVVEQTNPSNFGWGAHDYFHALCHQSFPGPLVGGNFGNKELNKWIDEKISECESSHVDYKKGEILRLLFSLLKIACQYYGKLRSPFGTHQALKESDCPESAVAKLFAFSKRKSEYGALAHCLQNLPSEAQIQASAREVQNLLVSGRKKDALQCAQEGQLWGLALVLSSQLGDQVYGETVKKMALSQFIVGTPLQTLCLLAAGQPADVFSSATTWSSLPSSVDKPQRPAKIGANCMLDEWEENLAIMTANRTKNDELVINHLGDCLWKEHGEATAAHICYLVAEANFEPYTDSARLCLIGADHWKFPRTYASPEAIQRTELYEYSKVLGNSQFLLLPFQPYKLIYAHMLAEVGKIADALKYCQAILKSLKTSRAPEVDTWRQLVLSLEERIRTHQQGGYGTDLAPTKLGKLLTFFDSTAHRVVGGLPPPVPSTSHSSSQPNELAHQPGGLEVSSSQSTMAMSTLMPSVSMEPISERTGESKTPNRSISEPDFGRSPKKVDSSQETNSSAMQPKASTSGGSSRFGRFGSQLLQKTVGLVLRSRPDRQAKLGEKNRFYYDEKLKRWVEEGAEPPIEEAVLPPPPTAGVFQNVMQDYNMKDAAKAEVFPSDARQQTKSLVSSEQSSEIPPMPCSSNQFTARGRIGVRSRYVDTFNKGGGTSSNFFLSPSIAAAKPGGGSNPKLFIPSPAASVEGTVQTPEESVQEATMGDENPPSFKEDLFSSQQTSTSSSTSLQRFPSLDNIVQKRGPMAISNSLFPPPSRRAASWSGSICDARNPSMINEIKPSGEALAVLPALNQPGDPSSMQFSTDCNSSADDLHEVEL</sequence>
<keyword evidence="3 6" id="KW-0813">Transport</keyword>
<evidence type="ECO:0000256" key="2">
    <source>
        <dbReference type="ARBA" id="ARBA00005927"/>
    </source>
</evidence>
<dbReference type="GeneID" id="109015907"/>
<dbReference type="InterPro" id="IPR024340">
    <property type="entry name" value="Sec16_CCD"/>
</dbReference>
<evidence type="ECO:0000256" key="4">
    <source>
        <dbReference type="ARBA" id="ARBA00022824"/>
    </source>
</evidence>
<feature type="region of interest" description="Disordered" evidence="7">
    <location>
        <begin position="1008"/>
        <end position="1109"/>
    </location>
</feature>
<dbReference type="GO" id="GO:0000139">
    <property type="term" value="C:Golgi membrane"/>
    <property type="evidence" value="ECO:0007669"/>
    <property type="project" value="UniProtKB-SubCell"/>
</dbReference>
<feature type="region of interest" description="Disordered" evidence="7">
    <location>
        <begin position="445"/>
        <end position="464"/>
    </location>
</feature>
<evidence type="ECO:0000313" key="12">
    <source>
        <dbReference type="RefSeq" id="XP_018853914.1"/>
    </source>
</evidence>